<feature type="domain" description="AAA+ ATPase" evidence="12">
    <location>
        <begin position="251"/>
        <end position="385"/>
    </location>
</feature>
<evidence type="ECO:0000259" key="13">
    <source>
        <dbReference type="SMART" id="SM01024"/>
    </source>
</evidence>
<dbReference type="Proteomes" id="UP001642484">
    <property type="component" value="Unassembled WGS sequence"/>
</dbReference>
<evidence type="ECO:0008006" key="16">
    <source>
        <dbReference type="Google" id="ProtNLM"/>
    </source>
</evidence>
<evidence type="ECO:0000256" key="7">
    <source>
        <dbReference type="ARBA" id="ARBA00022840"/>
    </source>
</evidence>
<evidence type="ECO:0000256" key="4">
    <source>
        <dbReference type="ARBA" id="ARBA00022741"/>
    </source>
</evidence>
<accession>A0ABP0JFJ3</accession>
<dbReference type="CDD" id="cd19510">
    <property type="entry name" value="RecA-like_BCS1"/>
    <property type="match status" value="1"/>
</dbReference>
<gene>
    <name evidence="14" type="ORF">CCMP2556_LOCUS11072</name>
</gene>
<organism evidence="14 15">
    <name type="scientific">Durusdinium trenchii</name>
    <dbReference type="NCBI Taxonomy" id="1381693"/>
    <lineage>
        <taxon>Eukaryota</taxon>
        <taxon>Sar</taxon>
        <taxon>Alveolata</taxon>
        <taxon>Dinophyceae</taxon>
        <taxon>Suessiales</taxon>
        <taxon>Symbiodiniaceae</taxon>
        <taxon>Durusdinium</taxon>
    </lineage>
</organism>
<keyword evidence="10" id="KW-0472">Membrane</keyword>
<dbReference type="SMART" id="SM00382">
    <property type="entry name" value="AAA"/>
    <property type="match status" value="1"/>
</dbReference>
<proteinExistence type="inferred from homology"/>
<dbReference type="EMBL" id="CAXAMN010005225">
    <property type="protein sequence ID" value="CAK9012963.1"/>
    <property type="molecule type" value="Genomic_DNA"/>
</dbReference>
<evidence type="ECO:0000259" key="12">
    <source>
        <dbReference type="SMART" id="SM00382"/>
    </source>
</evidence>
<keyword evidence="3" id="KW-0812">Transmembrane</keyword>
<evidence type="ECO:0000256" key="9">
    <source>
        <dbReference type="ARBA" id="ARBA00023128"/>
    </source>
</evidence>
<keyword evidence="9" id="KW-0496">Mitochondrion</keyword>
<keyword evidence="8" id="KW-1133">Transmembrane helix</keyword>
<dbReference type="InterPro" id="IPR027417">
    <property type="entry name" value="P-loop_NTPase"/>
</dbReference>
<dbReference type="Pfam" id="PF25426">
    <property type="entry name" value="AAA_lid_BCS1"/>
    <property type="match status" value="1"/>
</dbReference>
<keyword evidence="5" id="KW-0999">Mitochondrion inner membrane</keyword>
<evidence type="ECO:0000256" key="6">
    <source>
        <dbReference type="ARBA" id="ARBA00022801"/>
    </source>
</evidence>
<evidence type="ECO:0000256" key="3">
    <source>
        <dbReference type="ARBA" id="ARBA00022692"/>
    </source>
</evidence>
<comment type="subcellular location">
    <subcellularLocation>
        <location evidence="1">Mitochondrion inner membrane</location>
        <topology evidence="1">Single-pass membrane protein</topology>
    </subcellularLocation>
</comment>
<evidence type="ECO:0000313" key="15">
    <source>
        <dbReference type="Proteomes" id="UP001642484"/>
    </source>
</evidence>
<dbReference type="SUPFAM" id="SSF52540">
    <property type="entry name" value="P-loop containing nucleoside triphosphate hydrolases"/>
    <property type="match status" value="1"/>
</dbReference>
<evidence type="ECO:0000256" key="11">
    <source>
        <dbReference type="ARBA" id="ARBA00048778"/>
    </source>
</evidence>
<name>A0ABP0JFJ3_9DINO</name>
<keyword evidence="15" id="KW-1185">Reference proteome</keyword>
<dbReference type="InterPro" id="IPR050747">
    <property type="entry name" value="Mitochondrial_chaperone_BCS1"/>
</dbReference>
<sequence length="483" mass="53711">MAALNMAALGGAGAGASGSMPMPPIDASKFPLPLPEWLVGNPLFTAGFGLGAMGAAMSLLSRGAAVAEVVFRRQVLMSLEIPSKDYAYQWVMQWMVANRIHGSRHLGVETTYSKDAAGRQTAAFDFIPSPGRHWVRWRGNFILVDRARETKTVDMSTGAPWETLTLTALSIRPNVFQDILAEAKQAALEREEGMTIIYQCYGHEWRPFGNPKRIRPFDSVVLDSGVSNHVFDDIQDFLQSHKWYLDRGIPYRRGYLLHGPPGCGKSSFVSALAGRLGYNICVLNLGDPSMTDDRLAHMLAVVPPRCLVLLEDVDFAVGQQTPADPSGPYAGVTRVSFSGLLNALDGVIATEERVVFMTTNHFHALPRALVRPGRVDLSIYIGLASRSQLKMMYLRFFPGQEDLSETFATVCEDEGLSMAELQGYFMFFKNKPEEAVANIKEWLDERRKVHEEQLQKLREAEAAKSGKAQFEHSWKMEACRRQC</sequence>
<comment type="catalytic activity">
    <reaction evidence="11">
        <text>ATP + H2O = ADP + phosphate + H(+)</text>
        <dbReference type="Rhea" id="RHEA:13065"/>
        <dbReference type="ChEBI" id="CHEBI:15377"/>
        <dbReference type="ChEBI" id="CHEBI:15378"/>
        <dbReference type="ChEBI" id="CHEBI:30616"/>
        <dbReference type="ChEBI" id="CHEBI:43474"/>
        <dbReference type="ChEBI" id="CHEBI:456216"/>
    </reaction>
    <physiologicalReaction direction="left-to-right" evidence="11">
        <dbReference type="Rhea" id="RHEA:13066"/>
    </physiologicalReaction>
</comment>
<comment type="similarity">
    <text evidence="2">Belongs to the AAA ATPase family. BCS1 subfamily.</text>
</comment>
<protein>
    <recommendedName>
        <fullName evidence="16">Mitochondrial chaperone BCS1</fullName>
    </recommendedName>
</protein>
<evidence type="ECO:0000256" key="5">
    <source>
        <dbReference type="ARBA" id="ARBA00022792"/>
    </source>
</evidence>
<comment type="caution">
    <text evidence="14">The sequence shown here is derived from an EMBL/GenBank/DDBJ whole genome shotgun (WGS) entry which is preliminary data.</text>
</comment>
<evidence type="ECO:0000256" key="10">
    <source>
        <dbReference type="ARBA" id="ARBA00023136"/>
    </source>
</evidence>
<dbReference type="PANTHER" id="PTHR23070">
    <property type="entry name" value="BCS1 AAA-TYPE ATPASE"/>
    <property type="match status" value="1"/>
</dbReference>
<dbReference type="InterPro" id="IPR003593">
    <property type="entry name" value="AAA+_ATPase"/>
</dbReference>
<dbReference type="SMART" id="SM01024">
    <property type="entry name" value="BCS1_N"/>
    <property type="match status" value="1"/>
</dbReference>
<dbReference type="Pfam" id="PF00004">
    <property type="entry name" value="AAA"/>
    <property type="match status" value="1"/>
</dbReference>
<evidence type="ECO:0000256" key="2">
    <source>
        <dbReference type="ARBA" id="ARBA00007448"/>
    </source>
</evidence>
<dbReference type="Pfam" id="PF08740">
    <property type="entry name" value="BCS1_N"/>
    <property type="match status" value="1"/>
</dbReference>
<reference evidence="14 15" key="1">
    <citation type="submission" date="2024-02" db="EMBL/GenBank/DDBJ databases">
        <authorList>
            <person name="Chen Y."/>
            <person name="Shah S."/>
            <person name="Dougan E. K."/>
            <person name="Thang M."/>
            <person name="Chan C."/>
        </authorList>
    </citation>
    <scope>NUCLEOTIDE SEQUENCE [LARGE SCALE GENOMIC DNA]</scope>
</reference>
<dbReference type="InterPro" id="IPR057495">
    <property type="entry name" value="AAA_lid_BCS1"/>
</dbReference>
<dbReference type="Gene3D" id="3.40.50.300">
    <property type="entry name" value="P-loop containing nucleotide triphosphate hydrolases"/>
    <property type="match status" value="1"/>
</dbReference>
<evidence type="ECO:0000313" key="14">
    <source>
        <dbReference type="EMBL" id="CAK9012963.1"/>
    </source>
</evidence>
<evidence type="ECO:0000256" key="8">
    <source>
        <dbReference type="ARBA" id="ARBA00022989"/>
    </source>
</evidence>
<feature type="domain" description="BCS1 N-terminal" evidence="13">
    <location>
        <begin position="48"/>
        <end position="220"/>
    </location>
</feature>
<keyword evidence="4" id="KW-0547">Nucleotide-binding</keyword>
<keyword evidence="6" id="KW-0378">Hydrolase</keyword>
<keyword evidence="7" id="KW-0067">ATP-binding</keyword>
<evidence type="ECO:0000256" key="1">
    <source>
        <dbReference type="ARBA" id="ARBA00004434"/>
    </source>
</evidence>
<dbReference type="InterPro" id="IPR003959">
    <property type="entry name" value="ATPase_AAA_core"/>
</dbReference>
<dbReference type="InterPro" id="IPR014851">
    <property type="entry name" value="BCS1_N"/>
</dbReference>